<gene>
    <name evidence="2" type="ORF">CLRAG_37190</name>
</gene>
<dbReference type="SUPFAM" id="SSF50475">
    <property type="entry name" value="FMN-binding split barrel"/>
    <property type="match status" value="1"/>
</dbReference>
<dbReference type="PANTHER" id="PTHR40660">
    <property type="entry name" value="5'-PHOSPHATE OXIDASE PUTATIVE DOMAIN-CONTAINING PROTEIN-RELATED"/>
    <property type="match status" value="1"/>
</dbReference>
<proteinExistence type="predicted"/>
<dbReference type="InterPro" id="IPR011576">
    <property type="entry name" value="Pyridox_Oxase_N"/>
</dbReference>
<protein>
    <submittedName>
        <fullName evidence="2">Pyridoxamine 5'-phosphate oxidase</fullName>
    </submittedName>
</protein>
<dbReference type="PATRIC" id="fig|1353534.3.peg.3783"/>
<dbReference type="AlphaFoldDB" id="A0A1A6AJ68"/>
<evidence type="ECO:0000313" key="2">
    <source>
        <dbReference type="EMBL" id="OBR90112.1"/>
    </source>
</evidence>
<dbReference type="InterPro" id="IPR012349">
    <property type="entry name" value="Split_barrel_FMN-bd"/>
</dbReference>
<organism evidence="2 3">
    <name type="scientific">Clostridium ragsdalei P11</name>
    <dbReference type="NCBI Taxonomy" id="1353534"/>
    <lineage>
        <taxon>Bacteria</taxon>
        <taxon>Bacillati</taxon>
        <taxon>Bacillota</taxon>
        <taxon>Clostridia</taxon>
        <taxon>Eubacteriales</taxon>
        <taxon>Clostridiaceae</taxon>
        <taxon>Clostridium</taxon>
    </lineage>
</organism>
<dbReference type="RefSeq" id="WP_065079749.1">
    <property type="nucleotide sequence ID" value="NZ_LROS01000075.1"/>
</dbReference>
<evidence type="ECO:0000259" key="1">
    <source>
        <dbReference type="Pfam" id="PF01243"/>
    </source>
</evidence>
<evidence type="ECO:0000313" key="3">
    <source>
        <dbReference type="Proteomes" id="UP000093954"/>
    </source>
</evidence>
<feature type="domain" description="Pyridoxamine 5'-phosphate oxidase N-terminal" evidence="1">
    <location>
        <begin position="4"/>
        <end position="97"/>
    </location>
</feature>
<dbReference type="Proteomes" id="UP000093954">
    <property type="component" value="Unassembled WGS sequence"/>
</dbReference>
<comment type="caution">
    <text evidence="2">The sequence shown here is derived from an EMBL/GenBank/DDBJ whole genome shotgun (WGS) entry which is preliminary data.</text>
</comment>
<dbReference type="PANTHER" id="PTHR40660:SF1">
    <property type="entry name" value="5'-PHOSPHATE OXIDASE PUTATIVE DOMAIN-CONTAINING PROTEIN-RELATED"/>
    <property type="match status" value="1"/>
</dbReference>
<reference evidence="2 3" key="1">
    <citation type="journal article" date="2012" name="Front. Microbiol.">
        <title>Draft Genome Sequence of the Virulent Strain 01-B526 of the Fish Pathogen Aeromonas salmonicida.</title>
        <authorList>
            <person name="Charette S.J."/>
            <person name="Brochu F."/>
            <person name="Boyle B."/>
            <person name="Filion G."/>
            <person name="Tanaka K.H."/>
            <person name="Derome N."/>
        </authorList>
    </citation>
    <scope>NUCLEOTIDE SEQUENCE [LARGE SCALE GENOMIC DNA]</scope>
    <source>
        <strain evidence="2 3">P11</strain>
    </source>
</reference>
<dbReference type="Pfam" id="PF01243">
    <property type="entry name" value="PNPOx_N"/>
    <property type="match status" value="1"/>
</dbReference>
<name>A0A1A6AJ68_9CLOT</name>
<dbReference type="EMBL" id="LROS01000075">
    <property type="protein sequence ID" value="OBR90112.1"/>
    <property type="molecule type" value="Genomic_DNA"/>
</dbReference>
<keyword evidence="3" id="KW-1185">Reference proteome</keyword>
<dbReference type="Gene3D" id="2.30.110.10">
    <property type="entry name" value="Electron Transport, Fmn-binding Protein, Chain A"/>
    <property type="match status" value="1"/>
</dbReference>
<accession>A0A1A6AJ68</accession>
<sequence length="129" mass="14486">MNKLDEKVKKLLNESKAWIMSTMDTTPNAVPILFKKMDNEDNLILFDVFMKKSIENIKKNSQIAITIYNDETLEGYQLKGTATYSTDSKLLEEGNSITSKMNLTTKGAVIVNVKETFILTPGPNNGHIL</sequence>